<name>A0ACC0TZD3_9AGAM</name>
<dbReference type="Proteomes" id="UP001207468">
    <property type="component" value="Unassembled WGS sequence"/>
</dbReference>
<protein>
    <submittedName>
        <fullName evidence="1">Mitochondrial distribution and morphology protein 10</fullName>
    </submittedName>
</protein>
<evidence type="ECO:0000313" key="2">
    <source>
        <dbReference type="Proteomes" id="UP001207468"/>
    </source>
</evidence>
<reference evidence="1" key="1">
    <citation type="submission" date="2021-03" db="EMBL/GenBank/DDBJ databases">
        <title>Evolutionary priming and transition to the ectomycorrhizal habit in an iconic lineage of mushroom-forming fungi: is preadaptation a requirement?</title>
        <authorList>
            <consortium name="DOE Joint Genome Institute"/>
            <person name="Looney B.P."/>
            <person name="Miyauchi S."/>
            <person name="Morin E."/>
            <person name="Drula E."/>
            <person name="Courty P.E."/>
            <person name="Chicoki N."/>
            <person name="Fauchery L."/>
            <person name="Kohler A."/>
            <person name="Kuo A."/>
            <person name="LaButti K."/>
            <person name="Pangilinan J."/>
            <person name="Lipzen A."/>
            <person name="Riley R."/>
            <person name="Andreopoulos W."/>
            <person name="He G."/>
            <person name="Johnson J."/>
            <person name="Barry K.W."/>
            <person name="Grigoriev I.V."/>
            <person name="Nagy L."/>
            <person name="Hibbett D."/>
            <person name="Henrissat B."/>
            <person name="Matheny P.B."/>
            <person name="Labbe J."/>
            <person name="Martin A.F."/>
        </authorList>
    </citation>
    <scope>NUCLEOTIDE SEQUENCE</scope>
    <source>
        <strain evidence="1">BPL698</strain>
    </source>
</reference>
<gene>
    <name evidence="1" type="ORF">F5148DRAFT_1288578</name>
</gene>
<proteinExistence type="predicted"/>
<sequence length="582" mass="63987">MFNKAKRELRSSDLPVIKVRRKLVEEHEARRRDLEPRRRRVRLRAPEHRESHGGMQRGGRIAGRELVHLYAATLVEPIVVEVSQSGHKVIAGRGLRCTRSRLTVLRTYYKATGWNEDNLYANFTRSSNAVLDFIVPRGLHLSISKSPNTLFQTTYSMNALPSLNGSVGYIFTSCHLDIKNSKNVHFKDTLDRFKVYHQPRRPAPKEEEYLAGERVHTRDYLLYGRLYVPTSRLDALYSTRLSPTLQALVAAISDPRADRRQSQSTRTVSASSPSNVMFSLQHDTGRWCTEYTYSAEDSMLGVRVLHNFGKLAPPFSESVVVDESEQQQQQQQRFAASRAGGTSGGATTNMNKRIDEEDAMEGGLRGRISAGAEIYFSAKEKSAGVSTGIRFTTLPDAAAPSFQPGPTPPPESSTLPSSSSSSSSPTHPSSSPSPISEPPTTITALFNPMMGHMSGAYTAQVSRDLSLSTRFDFNVYSYESEWTMGAEWWLRPLRSKSASASDGSVDDASAVPSSSFSETTTTSPHDVTGVVKARASTSNDIALLWEGRLNNVLVGLGVASNLSSGAKPIKSFGLELSYFSSG</sequence>
<organism evidence="1 2">
    <name type="scientific">Russula earlei</name>
    <dbReference type="NCBI Taxonomy" id="71964"/>
    <lineage>
        <taxon>Eukaryota</taxon>
        <taxon>Fungi</taxon>
        <taxon>Dikarya</taxon>
        <taxon>Basidiomycota</taxon>
        <taxon>Agaricomycotina</taxon>
        <taxon>Agaricomycetes</taxon>
        <taxon>Russulales</taxon>
        <taxon>Russulaceae</taxon>
        <taxon>Russula</taxon>
    </lineage>
</organism>
<keyword evidence="2" id="KW-1185">Reference proteome</keyword>
<comment type="caution">
    <text evidence="1">The sequence shown here is derived from an EMBL/GenBank/DDBJ whole genome shotgun (WGS) entry which is preliminary data.</text>
</comment>
<dbReference type="EMBL" id="JAGFNK010000270">
    <property type="protein sequence ID" value="KAI9454607.1"/>
    <property type="molecule type" value="Genomic_DNA"/>
</dbReference>
<evidence type="ECO:0000313" key="1">
    <source>
        <dbReference type="EMBL" id="KAI9454607.1"/>
    </source>
</evidence>
<accession>A0ACC0TZD3</accession>